<protein>
    <submittedName>
        <fullName evidence="1">Uncharacterized protein</fullName>
    </submittedName>
</protein>
<name>J9G392_9ZZZZ</name>
<dbReference type="AlphaFoldDB" id="J9G392"/>
<gene>
    <name evidence="1" type="ORF">EVA_10225</name>
</gene>
<dbReference type="EMBL" id="AMCI01002868">
    <property type="protein sequence ID" value="EJX01667.1"/>
    <property type="molecule type" value="Genomic_DNA"/>
</dbReference>
<proteinExistence type="predicted"/>
<evidence type="ECO:0000313" key="1">
    <source>
        <dbReference type="EMBL" id="EJX01667.1"/>
    </source>
</evidence>
<sequence>MFCRSFLFNSLCVRFSSTERLKSANCSLIGLRSSSICWRLSSCSNRCFSANCSAAFFRISSRSVSSRCAHWWLFSSRNSAACLRSSFICDSREDICLACTLRMVSSSRS</sequence>
<organism evidence="1">
    <name type="scientific">gut metagenome</name>
    <dbReference type="NCBI Taxonomy" id="749906"/>
    <lineage>
        <taxon>unclassified sequences</taxon>
        <taxon>metagenomes</taxon>
        <taxon>organismal metagenomes</taxon>
    </lineage>
</organism>
<comment type="caution">
    <text evidence="1">The sequence shown here is derived from an EMBL/GenBank/DDBJ whole genome shotgun (WGS) entry which is preliminary data.</text>
</comment>
<accession>J9G392</accession>
<reference evidence="1" key="1">
    <citation type="journal article" date="2012" name="PLoS ONE">
        <title>Gene sets for utilization of primary and secondary nutrition supplies in the distal gut of endangered iberian lynx.</title>
        <authorList>
            <person name="Alcaide M."/>
            <person name="Messina E."/>
            <person name="Richter M."/>
            <person name="Bargiela R."/>
            <person name="Peplies J."/>
            <person name="Huws S.A."/>
            <person name="Newbold C.J."/>
            <person name="Golyshin P.N."/>
            <person name="Simon M.A."/>
            <person name="Lopez G."/>
            <person name="Yakimov M.M."/>
            <person name="Ferrer M."/>
        </authorList>
    </citation>
    <scope>NUCLEOTIDE SEQUENCE</scope>
</reference>